<dbReference type="AlphaFoldDB" id="A0A6G1H7N4"/>
<keyword evidence="2" id="KW-1185">Reference proteome</keyword>
<reference evidence="1" key="1">
    <citation type="journal article" date="2020" name="Stud. Mycol.">
        <title>101 Dothideomycetes genomes: a test case for predicting lifestyles and emergence of pathogens.</title>
        <authorList>
            <person name="Haridas S."/>
            <person name="Albert R."/>
            <person name="Binder M."/>
            <person name="Bloem J."/>
            <person name="Labutti K."/>
            <person name="Salamov A."/>
            <person name="Andreopoulos B."/>
            <person name="Baker S."/>
            <person name="Barry K."/>
            <person name="Bills G."/>
            <person name="Bluhm B."/>
            <person name="Cannon C."/>
            <person name="Castanera R."/>
            <person name="Culley D."/>
            <person name="Daum C."/>
            <person name="Ezra D."/>
            <person name="Gonzalez J."/>
            <person name="Henrissat B."/>
            <person name="Kuo A."/>
            <person name="Liang C."/>
            <person name="Lipzen A."/>
            <person name="Lutzoni F."/>
            <person name="Magnuson J."/>
            <person name="Mondo S."/>
            <person name="Nolan M."/>
            <person name="Ohm R."/>
            <person name="Pangilinan J."/>
            <person name="Park H.-J."/>
            <person name="Ramirez L."/>
            <person name="Alfaro M."/>
            <person name="Sun H."/>
            <person name="Tritt A."/>
            <person name="Yoshinaga Y."/>
            <person name="Zwiers L.-H."/>
            <person name="Turgeon B."/>
            <person name="Goodwin S."/>
            <person name="Spatafora J."/>
            <person name="Crous P."/>
            <person name="Grigoriev I."/>
        </authorList>
    </citation>
    <scope>NUCLEOTIDE SEQUENCE</scope>
    <source>
        <strain evidence="1">CBS 113979</strain>
    </source>
</reference>
<name>A0A6G1H7N4_9PEZI</name>
<sequence length="123" mass="13265">MRKGIQLTNMNAHACCSTGWRSSLGLVLSLLHHTTGPSQTCHGTTIQAATTGPLQGAGKVLEVSGQARSLCKPFQGLSLISRMTIDVMPTRTSAVCRSWLHLRRYFFAASSWTTPDKAAHPSL</sequence>
<evidence type="ECO:0000313" key="2">
    <source>
        <dbReference type="Proteomes" id="UP000800041"/>
    </source>
</evidence>
<dbReference type="EMBL" id="ML977146">
    <property type="protein sequence ID" value="KAF1989019.1"/>
    <property type="molecule type" value="Genomic_DNA"/>
</dbReference>
<proteinExistence type="predicted"/>
<gene>
    <name evidence="1" type="ORF">K402DRAFT_12728</name>
</gene>
<accession>A0A6G1H7N4</accession>
<organism evidence="1 2">
    <name type="scientific">Aulographum hederae CBS 113979</name>
    <dbReference type="NCBI Taxonomy" id="1176131"/>
    <lineage>
        <taxon>Eukaryota</taxon>
        <taxon>Fungi</taxon>
        <taxon>Dikarya</taxon>
        <taxon>Ascomycota</taxon>
        <taxon>Pezizomycotina</taxon>
        <taxon>Dothideomycetes</taxon>
        <taxon>Pleosporomycetidae</taxon>
        <taxon>Aulographales</taxon>
        <taxon>Aulographaceae</taxon>
    </lineage>
</organism>
<dbReference type="Proteomes" id="UP000800041">
    <property type="component" value="Unassembled WGS sequence"/>
</dbReference>
<protein>
    <submittedName>
        <fullName evidence="1">Uncharacterized protein</fullName>
    </submittedName>
</protein>
<evidence type="ECO:0000313" key="1">
    <source>
        <dbReference type="EMBL" id="KAF1989019.1"/>
    </source>
</evidence>